<sequence length="85" mass="9676">MEPLGFILGVVTFNAFVRAKEPIRKATIMATSQVMNIAEHAKGAVYGIKEEVEDIIAEAHYENMKRNMTPLDYYQGEVDQQFTEH</sequence>
<reference evidence="1 2" key="1">
    <citation type="submission" date="2020-08" db="EMBL/GenBank/DDBJ databases">
        <title>Genomic Encyclopedia of Type Strains, Phase IV (KMG-IV): sequencing the most valuable type-strain genomes for metagenomic binning, comparative biology and taxonomic classification.</title>
        <authorList>
            <person name="Goeker M."/>
        </authorList>
    </citation>
    <scope>NUCLEOTIDE SEQUENCE [LARGE SCALE GENOMIC DNA]</scope>
    <source>
        <strain evidence="1 2">DSM 103526</strain>
    </source>
</reference>
<gene>
    <name evidence="1" type="ORF">HNQ80_003776</name>
</gene>
<protein>
    <recommendedName>
        <fullName evidence="3">DUF5132 domain-containing protein</fullName>
    </recommendedName>
</protein>
<name>A0A841KWA3_9FIRM</name>
<dbReference type="EMBL" id="JACHEN010000026">
    <property type="protein sequence ID" value="MBB6217653.1"/>
    <property type="molecule type" value="Genomic_DNA"/>
</dbReference>
<dbReference type="RefSeq" id="WP_184312144.1">
    <property type="nucleotide sequence ID" value="NZ_JACHEN010000026.1"/>
</dbReference>
<evidence type="ECO:0000313" key="2">
    <source>
        <dbReference type="Proteomes" id="UP000579281"/>
    </source>
</evidence>
<dbReference type="Proteomes" id="UP000579281">
    <property type="component" value="Unassembled WGS sequence"/>
</dbReference>
<organism evidence="1 2">
    <name type="scientific">Anaerosolibacter carboniphilus</name>
    <dbReference type="NCBI Taxonomy" id="1417629"/>
    <lineage>
        <taxon>Bacteria</taxon>
        <taxon>Bacillati</taxon>
        <taxon>Bacillota</taxon>
        <taxon>Clostridia</taxon>
        <taxon>Peptostreptococcales</taxon>
        <taxon>Thermotaleaceae</taxon>
        <taxon>Anaerosolibacter</taxon>
    </lineage>
</organism>
<keyword evidence="2" id="KW-1185">Reference proteome</keyword>
<dbReference type="AlphaFoldDB" id="A0A841KWA3"/>
<accession>A0A841KWA3</accession>
<proteinExistence type="predicted"/>
<evidence type="ECO:0008006" key="3">
    <source>
        <dbReference type="Google" id="ProtNLM"/>
    </source>
</evidence>
<evidence type="ECO:0000313" key="1">
    <source>
        <dbReference type="EMBL" id="MBB6217653.1"/>
    </source>
</evidence>
<comment type="caution">
    <text evidence="1">The sequence shown here is derived from an EMBL/GenBank/DDBJ whole genome shotgun (WGS) entry which is preliminary data.</text>
</comment>